<dbReference type="SUPFAM" id="SSF52954">
    <property type="entry name" value="Class II aaRS ABD-related"/>
    <property type="match status" value="1"/>
</dbReference>
<keyword evidence="9" id="KW-0030">Aminoacyl-tRNA synthetase</keyword>
<dbReference type="Pfam" id="PF13393">
    <property type="entry name" value="tRNA-synt_His"/>
    <property type="match status" value="1"/>
</dbReference>
<evidence type="ECO:0000256" key="1">
    <source>
        <dbReference type="ARBA" id="ARBA00008226"/>
    </source>
</evidence>
<protein>
    <recommendedName>
        <fullName evidence="4 11">Histidine--tRNA ligase</fullName>
        <ecNumber evidence="3 11">6.1.1.21</ecNumber>
    </recommendedName>
</protein>
<dbReference type="PANTHER" id="PTHR11476:SF7">
    <property type="entry name" value="HISTIDINE--TRNA LIGASE"/>
    <property type="match status" value="1"/>
</dbReference>
<comment type="caution">
    <text evidence="13">The sequence shown here is derived from an EMBL/GenBank/DDBJ whole genome shotgun (WGS) entry which is preliminary data.</text>
</comment>
<keyword evidence="7" id="KW-0067">ATP-binding</keyword>
<dbReference type="InterPro" id="IPR006195">
    <property type="entry name" value="aa-tRNA-synth_II"/>
</dbReference>
<dbReference type="EMBL" id="JBHMAU010000066">
    <property type="protein sequence ID" value="MFB9776792.1"/>
    <property type="molecule type" value="Genomic_DNA"/>
</dbReference>
<evidence type="ECO:0000256" key="8">
    <source>
        <dbReference type="ARBA" id="ARBA00022917"/>
    </source>
</evidence>
<keyword evidence="6" id="KW-0547">Nucleotide-binding</keyword>
<organism evidence="13 14">
    <name type="scientific">Brevibacterium otitidis</name>
    <dbReference type="NCBI Taxonomy" id="53364"/>
    <lineage>
        <taxon>Bacteria</taxon>
        <taxon>Bacillati</taxon>
        <taxon>Actinomycetota</taxon>
        <taxon>Actinomycetes</taxon>
        <taxon>Micrococcales</taxon>
        <taxon>Brevibacteriaceae</taxon>
        <taxon>Brevibacterium</taxon>
    </lineage>
</organism>
<proteinExistence type="inferred from homology"/>
<dbReference type="PROSITE" id="PS50862">
    <property type="entry name" value="AA_TRNA_LIGASE_II"/>
    <property type="match status" value="1"/>
</dbReference>
<evidence type="ECO:0000256" key="5">
    <source>
        <dbReference type="ARBA" id="ARBA00022490"/>
    </source>
</evidence>
<dbReference type="Proteomes" id="UP001589707">
    <property type="component" value="Unassembled WGS sequence"/>
</dbReference>
<dbReference type="InterPro" id="IPR004516">
    <property type="entry name" value="HisRS/HisZ"/>
</dbReference>
<dbReference type="Pfam" id="PF03129">
    <property type="entry name" value="HGTP_anticodon"/>
    <property type="match status" value="1"/>
</dbReference>
<accession>A0ABV5X4Z1</accession>
<dbReference type="InterPro" id="IPR041715">
    <property type="entry name" value="HisRS-like_core"/>
</dbReference>
<dbReference type="CDD" id="cd00773">
    <property type="entry name" value="HisRS-like_core"/>
    <property type="match status" value="1"/>
</dbReference>
<sequence length="451" mass="49076">MAQAARLSGFPEWLPGDRIVEERVIDLLKHTFELNGYAALHTRAVEPLSALAKDGEIDKEIFAVSRLHGDPAEARNPMGLHFDLTVPFARYVVENAGHLSFPFKRYQIQPVWRGERPQDGRFREFIQADIDVVAEDTLADHFEVEVPLVMAQAFEALSELGVPPVRILANNRKLLEGFARGLDLENIPAVLRSLDKYDKIGPEKVGELLAADAGASAAQQKALLALAGIEADTSAFAEQVLALGVSNDLLDEGLESLVRLVDAARQVQPGVVVAQLKIARGLDYYTGSVYETQLRGHESLGSVCSGGRYDSLATNGRKTYPGVGISLGVSRLMSRLVGKNRMLAATRSVPTAVLVAVTDESARAEADATAMQLRRRGIPVDVAPAASKFGKQIRFADRRGIPYVWFIDGETGHEVKDIRSGEQVSADPELWAPPAEDVWPRVERVDAGAAD</sequence>
<gene>
    <name evidence="13" type="primary">hisS</name>
    <name evidence="13" type="ORF">ACFFN1_10335</name>
</gene>
<comment type="similarity">
    <text evidence="1">Belongs to the class-II aminoacyl-tRNA synthetase family.</text>
</comment>
<dbReference type="InterPro" id="IPR004154">
    <property type="entry name" value="Anticodon-bd"/>
</dbReference>
<dbReference type="PIRSF" id="PIRSF001549">
    <property type="entry name" value="His-tRNA_synth"/>
    <property type="match status" value="1"/>
</dbReference>
<evidence type="ECO:0000256" key="3">
    <source>
        <dbReference type="ARBA" id="ARBA00012815"/>
    </source>
</evidence>
<name>A0ABV5X4Z1_9MICO</name>
<dbReference type="NCBIfam" id="TIGR00442">
    <property type="entry name" value="hisS"/>
    <property type="match status" value="1"/>
</dbReference>
<dbReference type="PANTHER" id="PTHR11476">
    <property type="entry name" value="HISTIDYL-TRNA SYNTHETASE"/>
    <property type="match status" value="1"/>
</dbReference>
<dbReference type="Gene3D" id="3.30.930.10">
    <property type="entry name" value="Bira Bifunctional Protein, Domain 2"/>
    <property type="match status" value="1"/>
</dbReference>
<evidence type="ECO:0000256" key="6">
    <source>
        <dbReference type="ARBA" id="ARBA00022741"/>
    </source>
</evidence>
<dbReference type="EC" id="6.1.1.21" evidence="3 11"/>
<keyword evidence="13" id="KW-0436">Ligase</keyword>
<keyword evidence="14" id="KW-1185">Reference proteome</keyword>
<keyword evidence="8" id="KW-0648">Protein biosynthesis</keyword>
<dbReference type="InterPro" id="IPR036621">
    <property type="entry name" value="Anticodon-bd_dom_sf"/>
</dbReference>
<keyword evidence="5" id="KW-0963">Cytoplasm</keyword>
<comment type="catalytic activity">
    <reaction evidence="10">
        <text>tRNA(His) + L-histidine + ATP = L-histidyl-tRNA(His) + AMP + diphosphate + H(+)</text>
        <dbReference type="Rhea" id="RHEA:17313"/>
        <dbReference type="Rhea" id="RHEA-COMP:9665"/>
        <dbReference type="Rhea" id="RHEA-COMP:9689"/>
        <dbReference type="ChEBI" id="CHEBI:15378"/>
        <dbReference type="ChEBI" id="CHEBI:30616"/>
        <dbReference type="ChEBI" id="CHEBI:33019"/>
        <dbReference type="ChEBI" id="CHEBI:57595"/>
        <dbReference type="ChEBI" id="CHEBI:78442"/>
        <dbReference type="ChEBI" id="CHEBI:78527"/>
        <dbReference type="ChEBI" id="CHEBI:456215"/>
        <dbReference type="EC" id="6.1.1.21"/>
    </reaction>
</comment>
<dbReference type="GO" id="GO:0004821">
    <property type="term" value="F:histidine-tRNA ligase activity"/>
    <property type="evidence" value="ECO:0007669"/>
    <property type="project" value="UniProtKB-EC"/>
</dbReference>
<evidence type="ECO:0000256" key="11">
    <source>
        <dbReference type="NCBIfam" id="TIGR00442"/>
    </source>
</evidence>
<dbReference type="Gene3D" id="3.40.50.800">
    <property type="entry name" value="Anticodon-binding domain"/>
    <property type="match status" value="1"/>
</dbReference>
<evidence type="ECO:0000259" key="12">
    <source>
        <dbReference type="PROSITE" id="PS50862"/>
    </source>
</evidence>
<evidence type="ECO:0000313" key="14">
    <source>
        <dbReference type="Proteomes" id="UP001589707"/>
    </source>
</evidence>
<evidence type="ECO:0000313" key="13">
    <source>
        <dbReference type="EMBL" id="MFB9776792.1"/>
    </source>
</evidence>
<comment type="subunit">
    <text evidence="2">Homodimer.</text>
</comment>
<dbReference type="RefSeq" id="WP_376840650.1">
    <property type="nucleotide sequence ID" value="NZ_JBHMAU010000066.1"/>
</dbReference>
<dbReference type="InterPro" id="IPR015807">
    <property type="entry name" value="His-tRNA-ligase"/>
</dbReference>
<evidence type="ECO:0000256" key="2">
    <source>
        <dbReference type="ARBA" id="ARBA00011738"/>
    </source>
</evidence>
<feature type="domain" description="Aminoacyl-transfer RNA synthetases class-II family profile" evidence="12">
    <location>
        <begin position="20"/>
        <end position="350"/>
    </location>
</feature>
<dbReference type="InterPro" id="IPR045864">
    <property type="entry name" value="aa-tRNA-synth_II/BPL/LPL"/>
</dbReference>
<evidence type="ECO:0000256" key="10">
    <source>
        <dbReference type="ARBA" id="ARBA00047639"/>
    </source>
</evidence>
<dbReference type="SUPFAM" id="SSF55681">
    <property type="entry name" value="Class II aaRS and biotin synthetases"/>
    <property type="match status" value="1"/>
</dbReference>
<reference evidence="13 14" key="1">
    <citation type="submission" date="2024-09" db="EMBL/GenBank/DDBJ databases">
        <authorList>
            <person name="Sun Q."/>
            <person name="Mori K."/>
        </authorList>
    </citation>
    <scope>NUCLEOTIDE SEQUENCE [LARGE SCALE GENOMIC DNA]</scope>
    <source>
        <strain evidence="13 14">JCM 11683</strain>
    </source>
</reference>
<evidence type="ECO:0000256" key="9">
    <source>
        <dbReference type="ARBA" id="ARBA00023146"/>
    </source>
</evidence>
<evidence type="ECO:0000256" key="7">
    <source>
        <dbReference type="ARBA" id="ARBA00022840"/>
    </source>
</evidence>
<evidence type="ECO:0000256" key="4">
    <source>
        <dbReference type="ARBA" id="ARBA00017399"/>
    </source>
</evidence>